<feature type="signal peptide" evidence="1">
    <location>
        <begin position="1"/>
        <end position="21"/>
    </location>
</feature>
<evidence type="ECO:0000313" key="3">
    <source>
        <dbReference type="WBParaSite" id="PDA_v2.g25523.t1"/>
    </source>
</evidence>
<accession>A0A914Q2Q7</accession>
<dbReference type="WBParaSite" id="PDA_v2.g25523.t1">
    <property type="protein sequence ID" value="PDA_v2.g25523.t1"/>
    <property type="gene ID" value="PDA_v2.g25523"/>
</dbReference>
<dbReference type="Proteomes" id="UP000887578">
    <property type="component" value="Unplaced"/>
</dbReference>
<keyword evidence="2" id="KW-1185">Reference proteome</keyword>
<feature type="chain" id="PRO_5037064630" evidence="1">
    <location>
        <begin position="22"/>
        <end position="89"/>
    </location>
</feature>
<protein>
    <submittedName>
        <fullName evidence="3">Glycine zipper 2TM domain-containing protein</fullName>
    </submittedName>
</protein>
<dbReference type="AlphaFoldDB" id="A0A914Q2Q7"/>
<sequence>METKTYLICSVLLFLFISAMASNEEDLVPKYHGIRAERGAIKNAVKGALVGAGAGAVVKAATGHGGAKEGAVAGAVANTAKHAMSGKHH</sequence>
<proteinExistence type="predicted"/>
<organism evidence="2 3">
    <name type="scientific">Panagrolaimus davidi</name>
    <dbReference type="NCBI Taxonomy" id="227884"/>
    <lineage>
        <taxon>Eukaryota</taxon>
        <taxon>Metazoa</taxon>
        <taxon>Ecdysozoa</taxon>
        <taxon>Nematoda</taxon>
        <taxon>Chromadorea</taxon>
        <taxon>Rhabditida</taxon>
        <taxon>Tylenchina</taxon>
        <taxon>Panagrolaimomorpha</taxon>
        <taxon>Panagrolaimoidea</taxon>
        <taxon>Panagrolaimidae</taxon>
        <taxon>Panagrolaimus</taxon>
    </lineage>
</organism>
<name>A0A914Q2Q7_9BILA</name>
<evidence type="ECO:0000313" key="2">
    <source>
        <dbReference type="Proteomes" id="UP000887578"/>
    </source>
</evidence>
<evidence type="ECO:0000256" key="1">
    <source>
        <dbReference type="SAM" id="SignalP"/>
    </source>
</evidence>
<reference evidence="3" key="1">
    <citation type="submission" date="2022-11" db="UniProtKB">
        <authorList>
            <consortium name="WormBaseParasite"/>
        </authorList>
    </citation>
    <scope>IDENTIFICATION</scope>
</reference>
<keyword evidence="1" id="KW-0732">Signal</keyword>